<protein>
    <submittedName>
        <fullName evidence="5">Polysaccharide deacetylase family protein</fullName>
    </submittedName>
</protein>
<dbReference type="Proteomes" id="UP001139179">
    <property type="component" value="Unassembled WGS sequence"/>
</dbReference>
<keyword evidence="6" id="KW-1185">Reference proteome</keyword>
<dbReference type="PANTHER" id="PTHR10587:SF133">
    <property type="entry name" value="CHITIN DEACETYLASE 1-RELATED"/>
    <property type="match status" value="1"/>
</dbReference>
<dbReference type="InterPro" id="IPR050248">
    <property type="entry name" value="Polysacc_deacetylase_ArnD"/>
</dbReference>
<dbReference type="Gene3D" id="3.20.20.370">
    <property type="entry name" value="Glycoside hydrolase/deacetylase"/>
    <property type="match status" value="1"/>
</dbReference>
<evidence type="ECO:0000256" key="1">
    <source>
        <dbReference type="ARBA" id="ARBA00022723"/>
    </source>
</evidence>
<dbReference type="InterPro" id="IPR012854">
    <property type="entry name" value="Cu_amine_oxidase-like_N"/>
</dbReference>
<proteinExistence type="predicted"/>
<evidence type="ECO:0000313" key="6">
    <source>
        <dbReference type="Proteomes" id="UP001139179"/>
    </source>
</evidence>
<dbReference type="AlphaFoldDB" id="A0A9X2INF6"/>
<dbReference type="GO" id="GO:0016020">
    <property type="term" value="C:membrane"/>
    <property type="evidence" value="ECO:0007669"/>
    <property type="project" value="TreeGrafter"/>
</dbReference>
<keyword evidence="3" id="KW-0732">Signal</keyword>
<dbReference type="RefSeq" id="WP_251221446.1">
    <property type="nucleotide sequence ID" value="NZ_JAMBOL010000001.1"/>
</dbReference>
<comment type="caution">
    <text evidence="5">The sequence shown here is derived from an EMBL/GenBank/DDBJ whole genome shotgun (WGS) entry which is preliminary data.</text>
</comment>
<keyword evidence="2" id="KW-0378">Hydrolase</keyword>
<dbReference type="CDD" id="cd10917">
    <property type="entry name" value="CE4_NodB_like_6s_7s"/>
    <property type="match status" value="1"/>
</dbReference>
<sequence length="365" mass="41271">MMISKKLSFLTFVVSIGLFTTIPVQAEHPDFPSTIQETTVYVDNKAVTTNYISHEGHMYVPALFFKHTGTYVDWLEHEQAVLFRAKEKAITVPAGKPRSNIFDRALGFLRMTDHGKHALFFNEEIFVPLEEVARNLAMVVHYDSVKAKTFITTNIPAPFHSIGKVNTEEKLVALTFDDGPDNIYTPQILDILKEKKAVATFFLVGKEIQTHQDMVRRIVQEGHGLGNHTWQHPNLETLWTEKVREEIKETQLAMEAAVGRQPDLFRPPYGSITKADMALLHEIGLRNILWSVDTLDWSGLTADDILLIVHENISKGGIILQHSFGSKEHVLDGTIEALPKIIDELREEGYTFVTVQTLLEADSLE</sequence>
<dbReference type="EMBL" id="JAMBOL010000001">
    <property type="protein sequence ID" value="MCM3712568.1"/>
    <property type="molecule type" value="Genomic_DNA"/>
</dbReference>
<dbReference type="Pfam" id="PF01522">
    <property type="entry name" value="Polysacc_deac_1"/>
    <property type="match status" value="1"/>
</dbReference>
<dbReference type="InterPro" id="IPR011330">
    <property type="entry name" value="Glyco_hydro/deAcase_b/a-brl"/>
</dbReference>
<feature type="domain" description="NodB homology" evidence="4">
    <location>
        <begin position="170"/>
        <end position="353"/>
    </location>
</feature>
<keyword evidence="1" id="KW-0479">Metal-binding</keyword>
<dbReference type="GO" id="GO:0016810">
    <property type="term" value="F:hydrolase activity, acting on carbon-nitrogen (but not peptide) bonds"/>
    <property type="evidence" value="ECO:0007669"/>
    <property type="project" value="InterPro"/>
</dbReference>
<reference evidence="5" key="1">
    <citation type="submission" date="2022-05" db="EMBL/GenBank/DDBJ databases">
        <title>Comparative Genomics of Spacecraft Associated Microbes.</title>
        <authorList>
            <person name="Tran M.T."/>
            <person name="Wright A."/>
            <person name="Seuylemezian A."/>
            <person name="Eisen J."/>
            <person name="Coil D."/>
        </authorList>
    </citation>
    <scope>NUCLEOTIDE SEQUENCE</scope>
    <source>
        <strain evidence="5">214.1.1</strain>
    </source>
</reference>
<accession>A0A9X2INF6</accession>
<dbReference type="GO" id="GO:0046872">
    <property type="term" value="F:metal ion binding"/>
    <property type="evidence" value="ECO:0007669"/>
    <property type="project" value="UniProtKB-KW"/>
</dbReference>
<name>A0A9X2INF6_9BACI</name>
<dbReference type="InterPro" id="IPR002509">
    <property type="entry name" value="NODB_dom"/>
</dbReference>
<evidence type="ECO:0000259" key="4">
    <source>
        <dbReference type="PROSITE" id="PS51677"/>
    </source>
</evidence>
<organism evidence="5 6">
    <name type="scientific">Halalkalibacter oceani</name>
    <dbReference type="NCBI Taxonomy" id="1653776"/>
    <lineage>
        <taxon>Bacteria</taxon>
        <taxon>Bacillati</taxon>
        <taxon>Bacillota</taxon>
        <taxon>Bacilli</taxon>
        <taxon>Bacillales</taxon>
        <taxon>Bacillaceae</taxon>
        <taxon>Halalkalibacter</taxon>
    </lineage>
</organism>
<dbReference type="PANTHER" id="PTHR10587">
    <property type="entry name" value="GLYCOSYL TRANSFERASE-RELATED"/>
    <property type="match status" value="1"/>
</dbReference>
<gene>
    <name evidence="5" type="ORF">M3202_00605</name>
</gene>
<evidence type="ECO:0000256" key="2">
    <source>
        <dbReference type="ARBA" id="ARBA00022801"/>
    </source>
</evidence>
<evidence type="ECO:0000313" key="5">
    <source>
        <dbReference type="EMBL" id="MCM3712568.1"/>
    </source>
</evidence>
<feature type="signal peptide" evidence="3">
    <location>
        <begin position="1"/>
        <end position="26"/>
    </location>
</feature>
<evidence type="ECO:0000256" key="3">
    <source>
        <dbReference type="SAM" id="SignalP"/>
    </source>
</evidence>
<dbReference type="PROSITE" id="PS51677">
    <property type="entry name" value="NODB"/>
    <property type="match status" value="1"/>
</dbReference>
<dbReference type="GO" id="GO:0005975">
    <property type="term" value="P:carbohydrate metabolic process"/>
    <property type="evidence" value="ECO:0007669"/>
    <property type="project" value="InterPro"/>
</dbReference>
<dbReference type="SUPFAM" id="SSF88713">
    <property type="entry name" value="Glycoside hydrolase/deacetylase"/>
    <property type="match status" value="1"/>
</dbReference>
<dbReference type="Pfam" id="PF07833">
    <property type="entry name" value="Cu_amine_oxidN1"/>
    <property type="match status" value="1"/>
</dbReference>
<feature type="chain" id="PRO_5040951451" evidence="3">
    <location>
        <begin position="27"/>
        <end position="365"/>
    </location>
</feature>